<organism evidence="2">
    <name type="scientific">uncultured Nocardioidaceae bacterium</name>
    <dbReference type="NCBI Taxonomy" id="253824"/>
    <lineage>
        <taxon>Bacteria</taxon>
        <taxon>Bacillati</taxon>
        <taxon>Actinomycetota</taxon>
        <taxon>Actinomycetes</taxon>
        <taxon>Propionibacteriales</taxon>
        <taxon>Nocardioidaceae</taxon>
        <taxon>environmental samples</taxon>
    </lineage>
</organism>
<dbReference type="AlphaFoldDB" id="A0A6J4ND68"/>
<evidence type="ECO:0000256" key="1">
    <source>
        <dbReference type="SAM" id="MobiDB-lite"/>
    </source>
</evidence>
<dbReference type="EMBL" id="CADCUL010000139">
    <property type="protein sequence ID" value="CAA9379521.1"/>
    <property type="molecule type" value="Genomic_DNA"/>
</dbReference>
<proteinExistence type="predicted"/>
<reference evidence="2" key="1">
    <citation type="submission" date="2020-02" db="EMBL/GenBank/DDBJ databases">
        <authorList>
            <person name="Meier V. D."/>
        </authorList>
    </citation>
    <scope>NUCLEOTIDE SEQUENCE</scope>
    <source>
        <strain evidence="2">AVDCRST_MAG21</strain>
    </source>
</reference>
<feature type="compositionally biased region" description="Basic residues" evidence="1">
    <location>
        <begin position="116"/>
        <end position="128"/>
    </location>
</feature>
<protein>
    <submittedName>
        <fullName evidence="2">Uncharacterized protein</fullName>
    </submittedName>
</protein>
<sequence length="209" mass="24172">MSRPTSRPTRRPARPGPPRRVRELERAGERLLPVLLLLDDERRVWLPDEPDRERLVLCDRGGEDVRVAMAVRLRDRHSSLPRNTPPALASRAPDQRLLRRGRAPAGRAARGCGLPRCRRGRSAGRRRQREPPRWLEWYVDRLAKTTTAPPAEPALHSAAERIKYERELTLRLVADHHWDLLRIRRTDRMSSDEVLGYARRGLEPVLAEL</sequence>
<feature type="region of interest" description="Disordered" evidence="1">
    <location>
        <begin position="76"/>
        <end position="128"/>
    </location>
</feature>
<accession>A0A6J4ND68</accession>
<evidence type="ECO:0000313" key="2">
    <source>
        <dbReference type="EMBL" id="CAA9379521.1"/>
    </source>
</evidence>
<gene>
    <name evidence="2" type="ORF">AVDCRST_MAG21-1412</name>
</gene>
<feature type="compositionally biased region" description="Basic residues" evidence="1">
    <location>
        <begin position="8"/>
        <end position="19"/>
    </location>
</feature>
<name>A0A6J4ND68_9ACTN</name>
<feature type="compositionally biased region" description="Low complexity" evidence="1">
    <location>
        <begin position="103"/>
        <end position="115"/>
    </location>
</feature>
<feature type="region of interest" description="Disordered" evidence="1">
    <location>
        <begin position="1"/>
        <end position="25"/>
    </location>
</feature>